<comment type="caution">
    <text evidence="1">The sequence shown here is derived from an EMBL/GenBank/DDBJ whole genome shotgun (WGS) entry which is preliminary data.</text>
</comment>
<dbReference type="EMBL" id="QSAR01000022">
    <property type="protein sequence ID" value="RGW62855.1"/>
    <property type="molecule type" value="Genomic_DNA"/>
</dbReference>
<accession>A0A395XZ87</accession>
<reference evidence="1 2" key="1">
    <citation type="submission" date="2018-08" db="EMBL/GenBank/DDBJ databases">
        <title>A genome reference for cultivated species of the human gut microbiota.</title>
        <authorList>
            <person name="Zou Y."/>
            <person name="Xue W."/>
            <person name="Luo G."/>
        </authorList>
    </citation>
    <scope>NUCLEOTIDE SEQUENCE [LARGE SCALE GENOMIC DNA]</scope>
    <source>
        <strain evidence="1 2">AF11-12</strain>
    </source>
</reference>
<gene>
    <name evidence="1" type="ORF">DWV59_11465</name>
</gene>
<dbReference type="RefSeq" id="WP_117773445.1">
    <property type="nucleotide sequence ID" value="NZ_QSAM01000017.1"/>
</dbReference>
<dbReference type="AlphaFoldDB" id="A0A395XZ87"/>
<evidence type="ECO:0000313" key="2">
    <source>
        <dbReference type="Proteomes" id="UP000265775"/>
    </source>
</evidence>
<dbReference type="Proteomes" id="UP000265775">
    <property type="component" value="Unassembled WGS sequence"/>
</dbReference>
<sequence length="168" mass="18051">MTEIEPCDWSEITPDMLLAHMAGLAILQKKIAKALDGAKRQYLRTHDADSPKENAVFAGLDAATVLVKADGAGSYKVDDPLAYADFLSHYGLDCEGQPAVITVNYPTPNAMGERFLERLIREHGGEIPDGVKYQPGRSGGVTVTLGRGIAEHAFDANELSRLAIEAAV</sequence>
<organism evidence="1 2">
    <name type="scientific">Bifidobacterium longum</name>
    <dbReference type="NCBI Taxonomy" id="216816"/>
    <lineage>
        <taxon>Bacteria</taxon>
        <taxon>Bacillati</taxon>
        <taxon>Actinomycetota</taxon>
        <taxon>Actinomycetes</taxon>
        <taxon>Bifidobacteriales</taxon>
        <taxon>Bifidobacteriaceae</taxon>
        <taxon>Bifidobacterium</taxon>
    </lineage>
</organism>
<evidence type="ECO:0000313" key="1">
    <source>
        <dbReference type="EMBL" id="RGW62855.1"/>
    </source>
</evidence>
<name>A0A395XZ87_BIFLN</name>
<protein>
    <submittedName>
        <fullName evidence="1">Uncharacterized protein</fullName>
    </submittedName>
</protein>
<proteinExistence type="predicted"/>